<dbReference type="GO" id="GO:0003857">
    <property type="term" value="F:(3S)-3-hydroxyacyl-CoA dehydrogenase (NAD+) activity"/>
    <property type="evidence" value="ECO:0007669"/>
    <property type="project" value="TreeGrafter"/>
</dbReference>
<keyword evidence="5" id="KW-1185">Reference proteome</keyword>
<dbReference type="InterPro" id="IPR029069">
    <property type="entry name" value="HotDog_dom_sf"/>
</dbReference>
<name>A0A2Z6S5L5_9GLOM</name>
<dbReference type="SUPFAM" id="SSF54637">
    <property type="entry name" value="Thioesterase/thiol ester dehydrase-isomerase"/>
    <property type="match status" value="2"/>
</dbReference>
<dbReference type="PANTHER" id="PTHR13078">
    <property type="entry name" value="PEROXISOMAL MULTIFUNCTIONAL ENZYME TYPE 2-RELATED"/>
    <property type="match status" value="1"/>
</dbReference>
<dbReference type="EMBL" id="BLAL01000270">
    <property type="protein sequence ID" value="GES98447.1"/>
    <property type="molecule type" value="Genomic_DNA"/>
</dbReference>
<dbReference type="Proteomes" id="UP000615446">
    <property type="component" value="Unassembled WGS sequence"/>
</dbReference>
<dbReference type="Proteomes" id="UP000247702">
    <property type="component" value="Unassembled WGS sequence"/>
</dbReference>
<proteinExistence type="predicted"/>
<dbReference type="GO" id="GO:0044594">
    <property type="term" value="F:17-beta-hydroxysteroid dehydrogenase (NAD+) activity"/>
    <property type="evidence" value="ECO:0007669"/>
    <property type="project" value="TreeGrafter"/>
</dbReference>
<dbReference type="Pfam" id="PF01575">
    <property type="entry name" value="MaoC_dehydratas"/>
    <property type="match status" value="1"/>
</dbReference>
<comment type="caution">
    <text evidence="3">The sequence shown here is derived from an EMBL/GenBank/DDBJ whole genome shotgun (WGS) entry which is preliminary data.</text>
</comment>
<accession>A0A2Z6S5L5</accession>
<dbReference type="GO" id="GO:0006635">
    <property type="term" value="P:fatty acid beta-oxidation"/>
    <property type="evidence" value="ECO:0007669"/>
    <property type="project" value="TreeGrafter"/>
</dbReference>
<protein>
    <submittedName>
        <fullName evidence="4">Peroxisomal dehydratase</fullName>
    </submittedName>
</protein>
<dbReference type="Gene3D" id="3.10.129.10">
    <property type="entry name" value="Hotdog Thioesterase"/>
    <property type="match status" value="2"/>
</dbReference>
<dbReference type="InterPro" id="IPR054357">
    <property type="entry name" value="MFE-2_N"/>
</dbReference>
<evidence type="ECO:0000313" key="4">
    <source>
        <dbReference type="EMBL" id="GES98447.1"/>
    </source>
</evidence>
<feature type="domain" description="Peroxisomal multifunctional enzyme type 2-like N-terminal" evidence="2">
    <location>
        <begin position="28"/>
        <end position="164"/>
    </location>
</feature>
<dbReference type="OrthoDB" id="60204at2759"/>
<dbReference type="Pfam" id="PF22622">
    <property type="entry name" value="MFE-2_hydrat-2_N"/>
    <property type="match status" value="1"/>
</dbReference>
<dbReference type="GO" id="GO:0004300">
    <property type="term" value="F:enoyl-CoA hydratase activity"/>
    <property type="evidence" value="ECO:0007669"/>
    <property type="project" value="TreeGrafter"/>
</dbReference>
<dbReference type="STRING" id="94130.A0A2Z6S5L5"/>
<evidence type="ECO:0000313" key="5">
    <source>
        <dbReference type="Proteomes" id="UP000247702"/>
    </source>
</evidence>
<dbReference type="PANTHER" id="PTHR13078:SF57">
    <property type="entry name" value="DEHYDRATASE, PUTATIVE (AFU_ORTHOLOGUE AFUA_5G00640)-RELATED"/>
    <property type="match status" value="1"/>
</dbReference>
<reference evidence="3 5" key="1">
    <citation type="submission" date="2017-11" db="EMBL/GenBank/DDBJ databases">
        <title>The genome of Rhizophagus clarus HR1 reveals common genetic basis of auxotrophy among arbuscular mycorrhizal fungi.</title>
        <authorList>
            <person name="Kobayashi Y."/>
        </authorList>
    </citation>
    <scope>NUCLEOTIDE SEQUENCE [LARGE SCALE GENOMIC DNA]</scope>
    <source>
        <strain evidence="3 5">HR1</strain>
    </source>
</reference>
<dbReference type="EMBL" id="BEXD01004049">
    <property type="protein sequence ID" value="GBC06075.1"/>
    <property type="molecule type" value="Genomic_DNA"/>
</dbReference>
<reference evidence="4" key="2">
    <citation type="submission" date="2019-10" db="EMBL/GenBank/DDBJ databases">
        <title>Conservation and host-specific expression of non-tandemly repeated heterogenous ribosome RNA gene in arbuscular mycorrhizal fungi.</title>
        <authorList>
            <person name="Maeda T."/>
            <person name="Kobayashi Y."/>
            <person name="Nakagawa T."/>
            <person name="Ezawa T."/>
            <person name="Yamaguchi K."/>
            <person name="Bino T."/>
            <person name="Nishimoto Y."/>
            <person name="Shigenobu S."/>
            <person name="Kawaguchi M."/>
        </authorList>
    </citation>
    <scope>NUCLEOTIDE SEQUENCE</scope>
    <source>
        <strain evidence="4">HR1</strain>
    </source>
</reference>
<evidence type="ECO:0000259" key="2">
    <source>
        <dbReference type="Pfam" id="PF22622"/>
    </source>
</evidence>
<sequence>MPRIRADLKIQVDINKAVGHKYPPQKVSFNKRDLILYAISIGVKDNELKYVYELDKNFTPFPTYPTVLFLKGDSSDVNSFAEAINFGGPTPGLPDMDPNRMVHGEQKIEILNPLPTSGEFELHRKLNGVYDKGSGILLENSYVLVDPKINKEYCIITTQSFVVGYGGFGGPKGQKSPNYKQPKDKKPDAVDIFLTSKNQAILYRLSGDYNPLHIDPTIAPRIGFERPILHGLNTYGIAAHAIVKHLVNNNPELLKSISARFTAPVYPGDTLETYMWKVPGENQDETNVIFVTKVKERNVIVLSNGLAVLKNGKSNAKL</sequence>
<dbReference type="InterPro" id="IPR002539">
    <property type="entry name" value="MaoC-like_dom"/>
</dbReference>
<dbReference type="CDD" id="cd03448">
    <property type="entry name" value="HDE_HSD"/>
    <property type="match status" value="1"/>
</dbReference>
<dbReference type="AlphaFoldDB" id="A0A2Z6S5L5"/>
<evidence type="ECO:0000313" key="3">
    <source>
        <dbReference type="EMBL" id="GBC06075.1"/>
    </source>
</evidence>
<feature type="domain" description="MaoC-like" evidence="1">
    <location>
        <begin position="183"/>
        <end position="293"/>
    </location>
</feature>
<dbReference type="GO" id="GO:0005777">
    <property type="term" value="C:peroxisome"/>
    <property type="evidence" value="ECO:0007669"/>
    <property type="project" value="TreeGrafter"/>
</dbReference>
<organism evidence="3 5">
    <name type="scientific">Rhizophagus clarus</name>
    <dbReference type="NCBI Taxonomy" id="94130"/>
    <lineage>
        <taxon>Eukaryota</taxon>
        <taxon>Fungi</taxon>
        <taxon>Fungi incertae sedis</taxon>
        <taxon>Mucoromycota</taxon>
        <taxon>Glomeromycotina</taxon>
        <taxon>Glomeromycetes</taxon>
        <taxon>Glomerales</taxon>
        <taxon>Glomeraceae</taxon>
        <taxon>Rhizophagus</taxon>
    </lineage>
</organism>
<evidence type="ECO:0000259" key="1">
    <source>
        <dbReference type="Pfam" id="PF01575"/>
    </source>
</evidence>
<gene>
    <name evidence="4" type="ORF">RCL2_002499400</name>
    <name evidence="3" type="ORF">RclHR1_06600009</name>
</gene>